<feature type="domain" description="ABC transmembrane type-1" evidence="10">
    <location>
        <begin position="37"/>
        <end position="229"/>
    </location>
</feature>
<dbReference type="PANTHER" id="PTHR30614">
    <property type="entry name" value="MEMBRANE COMPONENT OF AMINO ACID ABC TRANSPORTER"/>
    <property type="match status" value="1"/>
</dbReference>
<dbReference type="Proteomes" id="UP001298681">
    <property type="component" value="Unassembled WGS sequence"/>
</dbReference>
<comment type="similarity">
    <text evidence="2">Belongs to the binding-protein-dependent transport system permease family. HisMQ subfamily.</text>
</comment>
<evidence type="ECO:0000259" key="10">
    <source>
        <dbReference type="PROSITE" id="PS50928"/>
    </source>
</evidence>
<feature type="transmembrane region" description="Helical" evidence="9">
    <location>
        <begin position="41"/>
        <end position="61"/>
    </location>
</feature>
<evidence type="ECO:0000256" key="2">
    <source>
        <dbReference type="ARBA" id="ARBA00010072"/>
    </source>
</evidence>
<comment type="subcellular location">
    <subcellularLocation>
        <location evidence="1 9">Cell membrane</location>
        <topology evidence="1 9">Multi-pass membrane protein</topology>
    </subcellularLocation>
</comment>
<evidence type="ECO:0000256" key="6">
    <source>
        <dbReference type="ARBA" id="ARBA00022970"/>
    </source>
</evidence>
<name>A0ABS9MLP9_9FIRM</name>
<feature type="transmembrane region" description="Helical" evidence="9">
    <location>
        <begin position="206"/>
        <end position="231"/>
    </location>
</feature>
<evidence type="ECO:0000256" key="8">
    <source>
        <dbReference type="ARBA" id="ARBA00023136"/>
    </source>
</evidence>
<dbReference type="NCBIfam" id="TIGR01726">
    <property type="entry name" value="HEQRo_perm_3TM"/>
    <property type="match status" value="1"/>
</dbReference>
<keyword evidence="8 9" id="KW-0472">Membrane</keyword>
<dbReference type="Pfam" id="PF00528">
    <property type="entry name" value="BPD_transp_1"/>
    <property type="match status" value="1"/>
</dbReference>
<dbReference type="InterPro" id="IPR035906">
    <property type="entry name" value="MetI-like_sf"/>
</dbReference>
<keyword evidence="6" id="KW-0029">Amino-acid transport</keyword>
<keyword evidence="12" id="KW-1185">Reference proteome</keyword>
<feature type="transmembrane region" description="Helical" evidence="9">
    <location>
        <begin position="81"/>
        <end position="103"/>
    </location>
</feature>
<dbReference type="PANTHER" id="PTHR30614:SF20">
    <property type="entry name" value="GLUTAMINE TRANSPORT SYSTEM PERMEASE PROTEIN GLNP"/>
    <property type="match status" value="1"/>
</dbReference>
<dbReference type="Gene3D" id="1.10.3720.10">
    <property type="entry name" value="MetI-like"/>
    <property type="match status" value="1"/>
</dbReference>
<dbReference type="RefSeq" id="WP_195451314.1">
    <property type="nucleotide sequence ID" value="NZ_JAKNHQ010000021.1"/>
</dbReference>
<keyword evidence="4" id="KW-1003">Cell membrane</keyword>
<evidence type="ECO:0000256" key="4">
    <source>
        <dbReference type="ARBA" id="ARBA00022475"/>
    </source>
</evidence>
<dbReference type="InterPro" id="IPR010065">
    <property type="entry name" value="AA_ABC_transptr_permease_3TM"/>
</dbReference>
<evidence type="ECO:0000256" key="5">
    <source>
        <dbReference type="ARBA" id="ARBA00022692"/>
    </source>
</evidence>
<evidence type="ECO:0000256" key="9">
    <source>
        <dbReference type="RuleBase" id="RU363032"/>
    </source>
</evidence>
<keyword evidence="3 9" id="KW-0813">Transport</keyword>
<dbReference type="CDD" id="cd06261">
    <property type="entry name" value="TM_PBP2"/>
    <property type="match status" value="1"/>
</dbReference>
<dbReference type="EMBL" id="JAKNHQ010000021">
    <property type="protein sequence ID" value="MCG4611734.1"/>
    <property type="molecule type" value="Genomic_DNA"/>
</dbReference>
<evidence type="ECO:0000256" key="1">
    <source>
        <dbReference type="ARBA" id="ARBA00004651"/>
    </source>
</evidence>
<evidence type="ECO:0000256" key="3">
    <source>
        <dbReference type="ARBA" id="ARBA00022448"/>
    </source>
</evidence>
<keyword evidence="7 9" id="KW-1133">Transmembrane helix</keyword>
<organism evidence="11 12">
    <name type="scientific">Anaeromassilibacillus senegalensis</name>
    <dbReference type="NCBI Taxonomy" id="1673717"/>
    <lineage>
        <taxon>Bacteria</taxon>
        <taxon>Bacillati</taxon>
        <taxon>Bacillota</taxon>
        <taxon>Clostridia</taxon>
        <taxon>Eubacteriales</taxon>
        <taxon>Acutalibacteraceae</taxon>
        <taxon>Anaeromassilibacillus</taxon>
    </lineage>
</organism>
<evidence type="ECO:0000256" key="7">
    <source>
        <dbReference type="ARBA" id="ARBA00022989"/>
    </source>
</evidence>
<evidence type="ECO:0000313" key="12">
    <source>
        <dbReference type="Proteomes" id="UP001298681"/>
    </source>
</evidence>
<dbReference type="SUPFAM" id="SSF161098">
    <property type="entry name" value="MetI-like"/>
    <property type="match status" value="1"/>
</dbReference>
<dbReference type="InterPro" id="IPR043429">
    <property type="entry name" value="ArtM/GltK/GlnP/TcyL/YhdX-like"/>
</dbReference>
<protein>
    <submittedName>
        <fullName evidence="11">Amino acid ABC transporter permease</fullName>
    </submittedName>
</protein>
<dbReference type="PROSITE" id="PS50928">
    <property type="entry name" value="ABC_TM1"/>
    <property type="match status" value="1"/>
</dbReference>
<comment type="caution">
    <text evidence="11">The sequence shown here is derived from an EMBL/GenBank/DDBJ whole genome shotgun (WGS) entry which is preliminary data.</text>
</comment>
<dbReference type="InterPro" id="IPR000515">
    <property type="entry name" value="MetI-like"/>
</dbReference>
<gene>
    <name evidence="11" type="ORF">L0P57_12430</name>
</gene>
<proteinExistence type="inferred from homology"/>
<evidence type="ECO:0000313" key="11">
    <source>
        <dbReference type="EMBL" id="MCG4611734.1"/>
    </source>
</evidence>
<sequence length="241" mass="26557">MQTLFASLPLSFFSDLGQQFYNDFILKDRYMYIVQGFGNTVAITLVAVIIGIILGTLVALVRITHQNNPKKLRILNKICGLYLTVIRGTPVLVQLMIMVYFIFASGETLLVAMLSFGINSGAYVAEVIRSGIQSVDRGQIEAGRSLGLNGRTTMSKIVLPQAFKNVAPAVFNEFIALLKETSVAGYVGIQDLTKGGDIIRSITYDAFLPLFLVAAVYLVLVILLTTCLSKLERRLHQSDKR</sequence>
<keyword evidence="5 9" id="KW-0812">Transmembrane</keyword>
<reference evidence="11 12" key="1">
    <citation type="submission" date="2022-01" db="EMBL/GenBank/DDBJ databases">
        <title>Collection of gut derived symbiotic bacterial strains cultured from healthy donors.</title>
        <authorList>
            <person name="Lin H."/>
            <person name="Kohout C."/>
            <person name="Waligurski E."/>
            <person name="Pamer E.G."/>
        </authorList>
    </citation>
    <scope>NUCLEOTIDE SEQUENCE [LARGE SCALE GENOMIC DNA]</scope>
    <source>
        <strain evidence="11 12">DFI.7.58</strain>
    </source>
</reference>
<accession>A0ABS9MLP9</accession>